<dbReference type="PANTHER" id="PTHR35473">
    <property type="entry name" value="1-ACYL-SN-GLYCEROL-3-PHOSPHATE ACYLTRANSFERASE"/>
    <property type="match status" value="1"/>
</dbReference>
<dbReference type="Proteomes" id="UP001165080">
    <property type="component" value="Unassembled WGS sequence"/>
</dbReference>
<evidence type="ECO:0000313" key="4">
    <source>
        <dbReference type="Proteomes" id="UP001165080"/>
    </source>
</evidence>
<organism evidence="3 4">
    <name type="scientific">Pleodorina starrii</name>
    <dbReference type="NCBI Taxonomy" id="330485"/>
    <lineage>
        <taxon>Eukaryota</taxon>
        <taxon>Viridiplantae</taxon>
        <taxon>Chlorophyta</taxon>
        <taxon>core chlorophytes</taxon>
        <taxon>Chlorophyceae</taxon>
        <taxon>CS clade</taxon>
        <taxon>Chlamydomonadales</taxon>
        <taxon>Volvocaceae</taxon>
        <taxon>Pleodorina</taxon>
    </lineage>
</organism>
<feature type="transmembrane region" description="Helical" evidence="2">
    <location>
        <begin position="152"/>
        <end position="169"/>
    </location>
</feature>
<keyword evidence="2" id="KW-0472">Membrane</keyword>
<dbReference type="Pfam" id="PF12159">
    <property type="entry name" value="DUF3593"/>
    <property type="match status" value="1"/>
</dbReference>
<evidence type="ECO:0008006" key="5">
    <source>
        <dbReference type="Google" id="ProtNLM"/>
    </source>
</evidence>
<dbReference type="AlphaFoldDB" id="A0A9W6B8A5"/>
<keyword evidence="2" id="KW-0812">Transmembrane</keyword>
<gene>
    <name evidence="3" type="primary">PLEST000739</name>
    <name evidence="3" type="ORF">PLESTB_000012500</name>
</gene>
<comment type="caution">
    <text evidence="3">The sequence shown here is derived from an EMBL/GenBank/DDBJ whole genome shotgun (WGS) entry which is preliminary data.</text>
</comment>
<feature type="transmembrane region" description="Helical" evidence="2">
    <location>
        <begin position="113"/>
        <end position="132"/>
    </location>
</feature>
<dbReference type="InterPro" id="IPR021995">
    <property type="entry name" value="DUF3593"/>
</dbReference>
<keyword evidence="4" id="KW-1185">Reference proteome</keyword>
<feature type="compositionally biased region" description="Low complexity" evidence="1">
    <location>
        <begin position="180"/>
        <end position="197"/>
    </location>
</feature>
<dbReference type="OrthoDB" id="424673at2759"/>
<feature type="transmembrane region" description="Helical" evidence="2">
    <location>
        <begin position="82"/>
        <end position="101"/>
    </location>
</feature>
<reference evidence="3 4" key="1">
    <citation type="journal article" date="2023" name="Commun. Biol.">
        <title>Reorganization of the ancestral sex-determining regions during the evolution of trioecy in Pleodorina starrii.</title>
        <authorList>
            <person name="Takahashi K."/>
            <person name="Suzuki S."/>
            <person name="Kawai-Toyooka H."/>
            <person name="Yamamoto K."/>
            <person name="Hamaji T."/>
            <person name="Ootsuki R."/>
            <person name="Yamaguchi H."/>
            <person name="Kawachi M."/>
            <person name="Higashiyama T."/>
            <person name="Nozaki H."/>
        </authorList>
    </citation>
    <scope>NUCLEOTIDE SEQUENCE [LARGE SCALE GENOMIC DNA]</scope>
    <source>
        <strain evidence="3 4">NIES-4479</strain>
    </source>
</reference>
<protein>
    <recommendedName>
        <fullName evidence="5">DUF3593 domain-containing protein</fullName>
    </recommendedName>
</protein>
<keyword evidence="2" id="KW-1133">Transmembrane helix</keyword>
<name>A0A9W6B8A5_9CHLO</name>
<dbReference type="EMBL" id="BRXU01000001">
    <property type="protein sequence ID" value="GLC47659.1"/>
    <property type="molecule type" value="Genomic_DNA"/>
</dbReference>
<accession>A0A9W6B8A5</accession>
<feature type="compositionally biased region" description="Polar residues" evidence="1">
    <location>
        <begin position="198"/>
        <end position="207"/>
    </location>
</feature>
<dbReference type="PANTHER" id="PTHR35473:SF3">
    <property type="entry name" value="1-ACYL-SN-GLYCEROL-3-PHOSPHATE ACYLTRANSFERASE"/>
    <property type="match status" value="1"/>
</dbReference>
<evidence type="ECO:0000256" key="2">
    <source>
        <dbReference type="SAM" id="Phobius"/>
    </source>
</evidence>
<feature type="region of interest" description="Disordered" evidence="1">
    <location>
        <begin position="176"/>
        <end position="207"/>
    </location>
</feature>
<evidence type="ECO:0000256" key="1">
    <source>
        <dbReference type="SAM" id="MobiDB-lite"/>
    </source>
</evidence>
<evidence type="ECO:0000313" key="3">
    <source>
        <dbReference type="EMBL" id="GLC47659.1"/>
    </source>
</evidence>
<feature type="region of interest" description="Disordered" evidence="1">
    <location>
        <begin position="1"/>
        <end position="22"/>
    </location>
</feature>
<sequence length="207" mass="22186">MPSFSLSAQSQRCGLQHQSQSRRPFFGIPSPLWGKSSLGVMSSGAMMLGRKKEPLLQRQPVANNVFPFDQAWAPSVDAAQSLAPQLFAMSLFPYLCFLFFLTKSGKTPRLTLFGFYFLLVFVGATIPAGIYAKSQYGTSLANVDWLHGAAESLLTITNLLVVLGLRQGIREAEASKQRQAETAAAAAGGEQPQGAGASSTPAENVAR</sequence>
<proteinExistence type="predicted"/>